<dbReference type="InterPro" id="IPR046102">
    <property type="entry name" value="DUF6039"/>
</dbReference>
<dbReference type="Proteomes" id="UP000000851">
    <property type="component" value="Chromosome"/>
</dbReference>
<dbReference type="AlphaFoldDB" id="C7PXQ9"/>
<proteinExistence type="predicted"/>
<dbReference type="KEGG" id="cai:Caci_2594"/>
<dbReference type="InParanoid" id="C7PXQ9"/>
<name>C7PXQ9_CATAD</name>
<evidence type="ECO:0000256" key="1">
    <source>
        <dbReference type="SAM" id="MobiDB-lite"/>
    </source>
</evidence>
<sequence length="325" mass="36932">MTMTADSTDSSRSDRPTAQTAPTSPTATAPIVQAQQQTGLPPEQLLHSGNAGMIIYRVGQLEYEFAREGRGYSVDLLKYVNDNQVGIATTFAYEEVFGVRDRMHWLIHMRSPNQYGELLEMVDHDEKFQDISVVDRLPEKGHGNWEKMFTPRSFAERILVPQHGLHLRHGEAEGDGDATEAQNFAPSARHQSAQPFDVQLNSANAGAVVLREADVKYEYRKEGRLFGFDWQEYVNRELAGRVTILLYEETFGRQDHIYWLIHLRSLDDWQALADLERTDGIQKEIYAKPRLHESKGGGTWDQLFVSTSIRDTLMLPYRTSDVAAS</sequence>
<evidence type="ECO:0000313" key="2">
    <source>
        <dbReference type="EMBL" id="ACU71512.1"/>
    </source>
</evidence>
<dbReference type="STRING" id="479433.Caci_2594"/>
<feature type="region of interest" description="Disordered" evidence="1">
    <location>
        <begin position="1"/>
        <end position="29"/>
    </location>
</feature>
<dbReference type="HOGENOM" id="CLU_854414_0_0_11"/>
<keyword evidence="3" id="KW-1185">Reference proteome</keyword>
<accession>C7PXQ9</accession>
<gene>
    <name evidence="2" type="ordered locus">Caci_2594</name>
</gene>
<organism evidence="2 3">
    <name type="scientific">Catenulispora acidiphila (strain DSM 44928 / JCM 14897 / NBRC 102108 / NRRL B-24433 / ID139908)</name>
    <dbReference type="NCBI Taxonomy" id="479433"/>
    <lineage>
        <taxon>Bacteria</taxon>
        <taxon>Bacillati</taxon>
        <taxon>Actinomycetota</taxon>
        <taxon>Actinomycetes</taxon>
        <taxon>Catenulisporales</taxon>
        <taxon>Catenulisporaceae</taxon>
        <taxon>Catenulispora</taxon>
    </lineage>
</organism>
<reference evidence="2 3" key="1">
    <citation type="journal article" date="2009" name="Stand. Genomic Sci.">
        <title>Complete genome sequence of Catenulispora acidiphila type strain (ID 139908).</title>
        <authorList>
            <person name="Copeland A."/>
            <person name="Lapidus A."/>
            <person name="Glavina Del Rio T."/>
            <person name="Nolan M."/>
            <person name="Lucas S."/>
            <person name="Chen F."/>
            <person name="Tice H."/>
            <person name="Cheng J.F."/>
            <person name="Bruce D."/>
            <person name="Goodwin L."/>
            <person name="Pitluck S."/>
            <person name="Mikhailova N."/>
            <person name="Pati A."/>
            <person name="Ivanova N."/>
            <person name="Mavromatis K."/>
            <person name="Chen A."/>
            <person name="Palaniappan K."/>
            <person name="Chain P."/>
            <person name="Land M."/>
            <person name="Hauser L."/>
            <person name="Chang Y.J."/>
            <person name="Jeffries C.D."/>
            <person name="Chertkov O."/>
            <person name="Brettin T."/>
            <person name="Detter J.C."/>
            <person name="Han C."/>
            <person name="Ali Z."/>
            <person name="Tindall B.J."/>
            <person name="Goker M."/>
            <person name="Bristow J."/>
            <person name="Eisen J.A."/>
            <person name="Markowitz V."/>
            <person name="Hugenholtz P."/>
            <person name="Kyrpides N.C."/>
            <person name="Klenk H.P."/>
        </authorList>
    </citation>
    <scope>NUCLEOTIDE SEQUENCE [LARGE SCALE GENOMIC DNA]</scope>
    <source>
        <strain evidence="3">DSM 44928 / JCM 14897 / NBRC 102108 / NRRL B-24433 / ID139908</strain>
    </source>
</reference>
<protein>
    <submittedName>
        <fullName evidence="2">Uncharacterized protein</fullName>
    </submittedName>
</protein>
<dbReference type="EMBL" id="CP001700">
    <property type="protein sequence ID" value="ACU71512.1"/>
    <property type="molecule type" value="Genomic_DNA"/>
</dbReference>
<dbReference type="RefSeq" id="WP_012786805.1">
    <property type="nucleotide sequence ID" value="NC_013131.1"/>
</dbReference>
<feature type="compositionally biased region" description="Low complexity" evidence="1">
    <location>
        <begin position="16"/>
        <end position="29"/>
    </location>
</feature>
<evidence type="ECO:0000313" key="3">
    <source>
        <dbReference type="Proteomes" id="UP000000851"/>
    </source>
</evidence>
<dbReference type="eggNOG" id="ENOG5033RWG">
    <property type="taxonomic scope" value="Bacteria"/>
</dbReference>
<dbReference type="Pfam" id="PF19505">
    <property type="entry name" value="DUF6039"/>
    <property type="match status" value="1"/>
</dbReference>